<feature type="compositionally biased region" description="Polar residues" evidence="8">
    <location>
        <begin position="756"/>
        <end position="765"/>
    </location>
</feature>
<dbReference type="SUPFAM" id="SSF49879">
    <property type="entry name" value="SMAD/FHA domain"/>
    <property type="match status" value="1"/>
</dbReference>
<comment type="subcellular location">
    <subcellularLocation>
        <location evidence="2">Chromosome</location>
    </subcellularLocation>
    <subcellularLocation>
        <location evidence="1">Nucleus</location>
    </subcellularLocation>
</comment>
<evidence type="ECO:0000259" key="9">
    <source>
        <dbReference type="PROSITE" id="PS50006"/>
    </source>
</evidence>
<dbReference type="InterPro" id="IPR040227">
    <property type="entry name" value="Nibrin-rel"/>
</dbReference>
<evidence type="ECO:0000256" key="4">
    <source>
        <dbReference type="ARBA" id="ARBA00022763"/>
    </source>
</evidence>
<dbReference type="PANTHER" id="PTHR12162">
    <property type="entry name" value="NIBRIN-RELATED"/>
    <property type="match status" value="1"/>
</dbReference>
<evidence type="ECO:0000256" key="6">
    <source>
        <dbReference type="ARBA" id="ARBA00023242"/>
    </source>
</evidence>
<dbReference type="Pfam" id="PF16508">
    <property type="entry name" value="NIBRIN_BRCT_II"/>
    <property type="match status" value="1"/>
</dbReference>
<feature type="domain" description="FHA" evidence="9">
    <location>
        <begin position="24"/>
        <end position="88"/>
    </location>
</feature>
<feature type="compositionally biased region" description="Low complexity" evidence="8">
    <location>
        <begin position="220"/>
        <end position="232"/>
    </location>
</feature>
<dbReference type="STRING" id="42251.A0A2T6ZF34"/>
<keyword evidence="6" id="KW-0539">Nucleus</keyword>
<accession>A0A2T6ZF34</accession>
<reference evidence="10 11" key="1">
    <citation type="submission" date="2017-04" db="EMBL/GenBank/DDBJ databases">
        <title>Draft genome sequence of Tuber borchii Vittad., a whitish edible truffle.</title>
        <authorList>
            <consortium name="DOE Joint Genome Institute"/>
            <person name="Murat C."/>
            <person name="Kuo A."/>
            <person name="Barry K.W."/>
            <person name="Clum A."/>
            <person name="Dockter R.B."/>
            <person name="Fauchery L."/>
            <person name="Iotti M."/>
            <person name="Kohler A."/>
            <person name="Labutti K."/>
            <person name="Lindquist E.A."/>
            <person name="Lipzen A."/>
            <person name="Ohm R.A."/>
            <person name="Wang M."/>
            <person name="Grigoriev I.V."/>
            <person name="Zambonelli A."/>
            <person name="Martin F.M."/>
        </authorList>
    </citation>
    <scope>NUCLEOTIDE SEQUENCE [LARGE SCALE GENOMIC DNA]</scope>
    <source>
        <strain evidence="10 11">Tbo3840</strain>
    </source>
</reference>
<evidence type="ECO:0000256" key="8">
    <source>
        <dbReference type="SAM" id="MobiDB-lite"/>
    </source>
</evidence>
<feature type="compositionally biased region" description="Polar residues" evidence="8">
    <location>
        <begin position="437"/>
        <end position="452"/>
    </location>
</feature>
<feature type="region of interest" description="Disordered" evidence="8">
    <location>
        <begin position="538"/>
        <end position="583"/>
    </location>
</feature>
<dbReference type="GO" id="GO:0003684">
    <property type="term" value="F:damaged DNA binding"/>
    <property type="evidence" value="ECO:0007669"/>
    <property type="project" value="TreeGrafter"/>
</dbReference>
<evidence type="ECO:0000256" key="5">
    <source>
        <dbReference type="ARBA" id="ARBA00023204"/>
    </source>
</evidence>
<feature type="region of interest" description="Disordered" evidence="8">
    <location>
        <begin position="434"/>
        <end position="524"/>
    </location>
</feature>
<organism evidence="10 11">
    <name type="scientific">Tuber borchii</name>
    <name type="common">White truffle</name>
    <dbReference type="NCBI Taxonomy" id="42251"/>
    <lineage>
        <taxon>Eukaryota</taxon>
        <taxon>Fungi</taxon>
        <taxon>Dikarya</taxon>
        <taxon>Ascomycota</taxon>
        <taxon>Pezizomycotina</taxon>
        <taxon>Pezizomycetes</taxon>
        <taxon>Pezizales</taxon>
        <taxon>Tuberaceae</taxon>
        <taxon>Tuber</taxon>
    </lineage>
</organism>
<dbReference type="PROSITE" id="PS50006">
    <property type="entry name" value="FHA_DOMAIN"/>
    <property type="match status" value="1"/>
</dbReference>
<dbReference type="GO" id="GO:0007095">
    <property type="term" value="P:mitotic G2 DNA damage checkpoint signaling"/>
    <property type="evidence" value="ECO:0007669"/>
    <property type="project" value="InterPro"/>
</dbReference>
<dbReference type="Gene3D" id="3.40.50.10190">
    <property type="entry name" value="BRCT domain"/>
    <property type="match status" value="1"/>
</dbReference>
<protein>
    <recommendedName>
        <fullName evidence="9">FHA domain-containing protein</fullName>
    </recommendedName>
</protein>
<dbReference type="GO" id="GO:0000724">
    <property type="term" value="P:double-strand break repair via homologous recombination"/>
    <property type="evidence" value="ECO:0007669"/>
    <property type="project" value="TreeGrafter"/>
</dbReference>
<sequence length="809" mass="89823">MWFIECEGEVLGGKRLWLRPKQRFAIGRTPSQDVNLSLPSQKSISRIHLLIEVGDVKEGDGLKLNVRPSLKVTDHKTKHGTRIDGQEIRDQAVTLDEESYHIHLGKYEPAFRLYWDPIVFSVSLSSKDRKDKRSMIPYQNKVEALGIKTLATFVCSTTHVVASKRNTAIGLQALINGKSIVAGSYLDAVAQAASIPQDGRQSALEQDFDANWPNPEEFLPPSNNEPGNPPSSLYKPDQARRNLFEGYTFIFCDNLQYNNFLGPVTDAHGKLERYDVRLGETTPEELVEFVRKRGHGTNVAVVRFIAKKNPEWENHLSTRVQEILGYRMVEQNEFLDIILTGDTSRLRKPLDEDFSPIARQIASESPQAPRNVYNGSPIQLEKSIIEETPLPPSSGETSGASRPALRGRGRTRTRVIPKLIDPFSMDPLDLPPPASAQVLSASTQLTSGQGFSTPAPRVIGASAQSESSLSRPSASFSNTPVETNEPPHNAHLEAPLDPRSRKRSVESEDEQGQPLDIMDLLPGAQAVKRRKLIEEEERALRGESLEESPPEPLPKPEPANKMPDKTLPLKGKGKKVQKGENPFIIKAREIKEKEEEAARVAKEEELTAMEGLDVDQLKNLAIVEVMEVKPRTDKPSRDGYGDQGARWEDRWNGRKNFKKFVRSGRGGGMRAMRSHVMVNLVEHKGRDYGIGDGYWLGNEGETPSAKKNQKTPAQRLRQADDFQEDNNDSMQALSPGDRSGAQAQGTAQAHTLATRTRGSAITGQGTKRGAVAQGSRAGAGKKQRTLVLRDESGSDEDSDDELRFKFKKR</sequence>
<dbReference type="AlphaFoldDB" id="A0A2T6ZF34"/>
<dbReference type="SMART" id="SM00240">
    <property type="entry name" value="FHA"/>
    <property type="match status" value="1"/>
</dbReference>
<name>A0A2T6ZF34_TUBBO</name>
<dbReference type="Pfam" id="PF00498">
    <property type="entry name" value="FHA"/>
    <property type="match status" value="1"/>
</dbReference>
<keyword evidence="11" id="KW-1185">Reference proteome</keyword>
<evidence type="ECO:0000256" key="2">
    <source>
        <dbReference type="ARBA" id="ARBA00004286"/>
    </source>
</evidence>
<comment type="caution">
    <text evidence="10">The sequence shown here is derived from an EMBL/GenBank/DDBJ whole genome shotgun (WGS) entry which is preliminary data.</text>
</comment>
<feature type="region of interest" description="Disordered" evidence="8">
    <location>
        <begin position="388"/>
        <end position="417"/>
    </location>
</feature>
<dbReference type="InterPro" id="IPR000253">
    <property type="entry name" value="FHA_dom"/>
</dbReference>
<keyword evidence="5" id="KW-0234">DNA repair</keyword>
<dbReference type="InterPro" id="IPR036420">
    <property type="entry name" value="BRCT_dom_sf"/>
</dbReference>
<evidence type="ECO:0000313" key="10">
    <source>
        <dbReference type="EMBL" id="PUU74082.1"/>
    </source>
</evidence>
<evidence type="ECO:0000313" key="11">
    <source>
        <dbReference type="Proteomes" id="UP000244722"/>
    </source>
</evidence>
<dbReference type="InterPro" id="IPR032429">
    <property type="entry name" value="Nibrin_BRCT2"/>
</dbReference>
<evidence type="ECO:0000256" key="3">
    <source>
        <dbReference type="ARBA" id="ARBA00022454"/>
    </source>
</evidence>
<feature type="compositionally biased region" description="Basic and acidic residues" evidence="8">
    <location>
        <begin position="488"/>
        <end position="506"/>
    </location>
</feature>
<dbReference type="InterPro" id="IPR008984">
    <property type="entry name" value="SMAD_FHA_dom_sf"/>
</dbReference>
<comment type="similarity">
    <text evidence="7">Belongs to the Nibrin family.</text>
</comment>
<dbReference type="GO" id="GO:0030870">
    <property type="term" value="C:Mre11 complex"/>
    <property type="evidence" value="ECO:0007669"/>
    <property type="project" value="InterPro"/>
</dbReference>
<feature type="region of interest" description="Disordered" evidence="8">
    <location>
        <begin position="699"/>
        <end position="809"/>
    </location>
</feature>
<feature type="compositionally biased region" description="Basic residues" evidence="8">
    <location>
        <begin position="405"/>
        <end position="415"/>
    </location>
</feature>
<dbReference type="OrthoDB" id="552194at2759"/>
<dbReference type="PANTHER" id="PTHR12162:SF0">
    <property type="entry name" value="NIBRIN"/>
    <property type="match status" value="1"/>
</dbReference>
<evidence type="ECO:0000256" key="7">
    <source>
        <dbReference type="ARBA" id="ARBA00044757"/>
    </source>
</evidence>
<proteinExistence type="inferred from homology"/>
<gene>
    <name evidence="10" type="ORF">B9Z19DRAFT_1093737</name>
</gene>
<feature type="compositionally biased region" description="Low complexity" evidence="8">
    <location>
        <begin position="741"/>
        <end position="754"/>
    </location>
</feature>
<dbReference type="Proteomes" id="UP000244722">
    <property type="component" value="Unassembled WGS sequence"/>
</dbReference>
<evidence type="ECO:0000256" key="1">
    <source>
        <dbReference type="ARBA" id="ARBA00004123"/>
    </source>
</evidence>
<dbReference type="GO" id="GO:0005694">
    <property type="term" value="C:chromosome"/>
    <property type="evidence" value="ECO:0007669"/>
    <property type="project" value="UniProtKB-SubCell"/>
</dbReference>
<keyword evidence="3" id="KW-0158">Chromosome</keyword>
<keyword evidence="4" id="KW-0227">DNA damage</keyword>
<feature type="region of interest" description="Disordered" evidence="8">
    <location>
        <begin position="210"/>
        <end position="234"/>
    </location>
</feature>
<feature type="compositionally biased region" description="Polar residues" evidence="8">
    <location>
        <begin position="462"/>
        <end position="482"/>
    </location>
</feature>
<dbReference type="Gene3D" id="2.60.200.20">
    <property type="match status" value="1"/>
</dbReference>
<dbReference type="EMBL" id="NESQ01000324">
    <property type="protein sequence ID" value="PUU74082.1"/>
    <property type="molecule type" value="Genomic_DNA"/>
</dbReference>